<protein>
    <recommendedName>
        <fullName evidence="5">DUF5642 domain-containing protein</fullName>
    </recommendedName>
</protein>
<name>A0ABZ2FI55_9MICO</name>
<feature type="signal peptide" evidence="2">
    <location>
        <begin position="1"/>
        <end position="24"/>
    </location>
</feature>
<reference evidence="3 4" key="1">
    <citation type="submission" date="2022-09" db="EMBL/GenBank/DDBJ databases">
        <title>Complete genome sequence of Janibacter terrae strain COS04-44, PCL-degrading bacteria isolated from oil spilled coast.</title>
        <authorList>
            <person name="Park H."/>
            <person name="Kim J.Y."/>
            <person name="An S.H."/>
            <person name="Lee C.M."/>
            <person name="Weon H.-Y."/>
        </authorList>
    </citation>
    <scope>NUCLEOTIDE SEQUENCE [LARGE SCALE GENOMIC DNA]</scope>
    <source>
        <strain evidence="3 4">COS04-44</strain>
    </source>
</reference>
<organism evidence="3 4">
    <name type="scientific">Janibacter terrae</name>
    <dbReference type="NCBI Taxonomy" id="103817"/>
    <lineage>
        <taxon>Bacteria</taxon>
        <taxon>Bacillati</taxon>
        <taxon>Actinomycetota</taxon>
        <taxon>Actinomycetes</taxon>
        <taxon>Micrococcales</taxon>
        <taxon>Intrasporangiaceae</taxon>
        <taxon>Janibacter</taxon>
    </lineage>
</organism>
<evidence type="ECO:0000313" key="3">
    <source>
        <dbReference type="EMBL" id="WWF06390.1"/>
    </source>
</evidence>
<dbReference type="PROSITE" id="PS51257">
    <property type="entry name" value="PROKAR_LIPOPROTEIN"/>
    <property type="match status" value="1"/>
</dbReference>
<feature type="compositionally biased region" description="Basic and acidic residues" evidence="1">
    <location>
        <begin position="46"/>
        <end position="59"/>
    </location>
</feature>
<feature type="compositionally biased region" description="Polar residues" evidence="1">
    <location>
        <begin position="72"/>
        <end position="81"/>
    </location>
</feature>
<evidence type="ECO:0008006" key="5">
    <source>
        <dbReference type="Google" id="ProtNLM"/>
    </source>
</evidence>
<proteinExistence type="predicted"/>
<dbReference type="Proteomes" id="UP001381003">
    <property type="component" value="Chromosome"/>
</dbReference>
<evidence type="ECO:0000256" key="1">
    <source>
        <dbReference type="SAM" id="MobiDB-lite"/>
    </source>
</evidence>
<keyword evidence="2" id="KW-0732">Signal</keyword>
<keyword evidence="4" id="KW-1185">Reference proteome</keyword>
<evidence type="ECO:0000256" key="2">
    <source>
        <dbReference type="SAM" id="SignalP"/>
    </source>
</evidence>
<gene>
    <name evidence="3" type="ORF">N5P18_05825</name>
</gene>
<dbReference type="EMBL" id="CP104874">
    <property type="protein sequence ID" value="WWF06390.1"/>
    <property type="molecule type" value="Genomic_DNA"/>
</dbReference>
<dbReference type="RefSeq" id="WP_068327158.1">
    <property type="nucleotide sequence ID" value="NZ_CP104874.1"/>
</dbReference>
<evidence type="ECO:0000313" key="4">
    <source>
        <dbReference type="Proteomes" id="UP001381003"/>
    </source>
</evidence>
<feature type="chain" id="PRO_5046017259" description="DUF5642 domain-containing protein" evidence="2">
    <location>
        <begin position="25"/>
        <end position="244"/>
    </location>
</feature>
<accession>A0ABZ2FI55</accession>
<sequence length="244" mass="25995">MRILPATVAALTCLVLSGCVTPFAPERTSTAPSTTSTSPVPPPDPGLERAGRELTRDEAEAALPPLPKGATEQPSDTGAEQRTSDPAECVDVLRLGWHYRNLRQQRASQANLSWSEGTGDALRTMSVSITSVTRPVGPGILTAAGEAAGGCATFSLYGRDELGDFDLRLLTEPRTISPVGEQAFAVRVTTFDRVGGKTARVHIDQMSYRVGHNLVTVQQVGTDESLTMEPVEQLAADVLARLEQ</sequence>
<feature type="compositionally biased region" description="Low complexity" evidence="1">
    <location>
        <begin position="28"/>
        <end position="38"/>
    </location>
</feature>
<feature type="region of interest" description="Disordered" evidence="1">
    <location>
        <begin position="26"/>
        <end position="86"/>
    </location>
</feature>